<evidence type="ECO:0000256" key="1">
    <source>
        <dbReference type="ARBA" id="ARBA00007494"/>
    </source>
</evidence>
<dbReference type="InterPro" id="IPR018314">
    <property type="entry name" value="RsmB/NOL1/NOP2-like_CS"/>
</dbReference>
<dbReference type="AlphaFoldDB" id="A0A0F9NEK4"/>
<dbReference type="InterPro" id="IPR035926">
    <property type="entry name" value="NusB-like_sf"/>
</dbReference>
<dbReference type="PANTHER" id="PTHR22807:SF61">
    <property type="entry name" value="NOL1_NOP2_SUN FAMILY PROTEIN _ ANTITERMINATION NUSB DOMAIN-CONTAINING PROTEIN"/>
    <property type="match status" value="1"/>
</dbReference>
<reference evidence="7" key="1">
    <citation type="journal article" date="2015" name="Nature">
        <title>Complex archaea that bridge the gap between prokaryotes and eukaryotes.</title>
        <authorList>
            <person name="Spang A."/>
            <person name="Saw J.H."/>
            <person name="Jorgensen S.L."/>
            <person name="Zaremba-Niedzwiedzka K."/>
            <person name="Martijn J."/>
            <person name="Lind A.E."/>
            <person name="van Eijk R."/>
            <person name="Schleper C."/>
            <person name="Guy L."/>
            <person name="Ettema T.J."/>
        </authorList>
    </citation>
    <scope>NUCLEOTIDE SEQUENCE</scope>
</reference>
<dbReference type="EMBL" id="LAZR01003619">
    <property type="protein sequence ID" value="KKN16379.1"/>
    <property type="molecule type" value="Genomic_DNA"/>
</dbReference>
<dbReference type="Pfam" id="PF01189">
    <property type="entry name" value="Methyltr_RsmB-F"/>
    <property type="match status" value="1"/>
</dbReference>
<dbReference type="InterPro" id="IPR006027">
    <property type="entry name" value="NusB_RsmB_TIM44"/>
</dbReference>
<dbReference type="Gene3D" id="1.10.940.10">
    <property type="entry name" value="NusB-like"/>
    <property type="match status" value="1"/>
</dbReference>
<dbReference type="GO" id="GO:0008173">
    <property type="term" value="F:RNA methyltransferase activity"/>
    <property type="evidence" value="ECO:0007669"/>
    <property type="project" value="InterPro"/>
</dbReference>
<dbReference type="PANTHER" id="PTHR22807">
    <property type="entry name" value="NOP2 YEAST -RELATED NOL1/NOP2/FMU SUN DOMAIN-CONTAINING"/>
    <property type="match status" value="1"/>
</dbReference>
<sequence length="423" mass="45435">MSDTGVQARRSAVYLLDMILGEERLMSELLAAGVLDKLPPDDRARAQRLAMDTLRGMERADRMLQKHLSKYPPLTVRNVLRVGAVELGQGGAAHGVVNAMVELVATHNKLGHLKGLTNAVLRKIAADGPEAWAALRSPRLPKWLRAPLSEAWGPEAIAGIESSHFAGAPLDLTARKDPEALAVAVGGVVLPTGSVRVADAGQVTMMPGFAEGDWWVQDAAAALPVKIFAPQKGEVVLDLCAAPGGKTMQLAAAGAQVTAVDSSKQRMQRLKENLARVHLPAKSIVSDAREIEGEFDAILLDAPCSATGTIRRHPDLPYAKDGSEFADLIELQADLIDHAWRSLKPGGRLIFCTCSLLPDEGEVQVDEALERHPDMRVDKDAVLVAGVDPSWVTTEGGLRLRPDYWSDLGGMDGFYIASLRKSV</sequence>
<evidence type="ECO:0000256" key="2">
    <source>
        <dbReference type="ARBA" id="ARBA00022603"/>
    </source>
</evidence>
<organism evidence="7">
    <name type="scientific">marine sediment metagenome</name>
    <dbReference type="NCBI Taxonomy" id="412755"/>
    <lineage>
        <taxon>unclassified sequences</taxon>
        <taxon>metagenomes</taxon>
        <taxon>ecological metagenomes</taxon>
    </lineage>
</organism>
<evidence type="ECO:0000313" key="7">
    <source>
        <dbReference type="EMBL" id="KKN16379.1"/>
    </source>
</evidence>
<evidence type="ECO:0000256" key="5">
    <source>
        <dbReference type="ARBA" id="ARBA00022884"/>
    </source>
</evidence>
<dbReference type="Gene3D" id="3.40.50.150">
    <property type="entry name" value="Vaccinia Virus protein VP39"/>
    <property type="match status" value="1"/>
</dbReference>
<dbReference type="SUPFAM" id="SSF53335">
    <property type="entry name" value="S-adenosyl-L-methionine-dependent methyltransferases"/>
    <property type="match status" value="1"/>
</dbReference>
<dbReference type="GO" id="GO:0003723">
    <property type="term" value="F:RNA binding"/>
    <property type="evidence" value="ECO:0007669"/>
    <property type="project" value="UniProtKB-KW"/>
</dbReference>
<keyword evidence="3" id="KW-0808">Transferase</keyword>
<comment type="caution">
    <text evidence="7">The sequence shown here is derived from an EMBL/GenBank/DDBJ whole genome shotgun (WGS) entry which is preliminary data.</text>
</comment>
<keyword evidence="4" id="KW-0949">S-adenosyl-L-methionine</keyword>
<protein>
    <recommendedName>
        <fullName evidence="6">SAM-dependent MTase RsmB/NOP-type domain-containing protein</fullName>
    </recommendedName>
</protein>
<dbReference type="InterPro" id="IPR023267">
    <property type="entry name" value="RCMT"/>
</dbReference>
<dbReference type="PROSITE" id="PS51686">
    <property type="entry name" value="SAM_MT_RSMB_NOP"/>
    <property type="match status" value="1"/>
</dbReference>
<dbReference type="PROSITE" id="PS01153">
    <property type="entry name" value="NOL1_NOP2_SUN"/>
    <property type="match status" value="1"/>
</dbReference>
<dbReference type="InterPro" id="IPR029063">
    <property type="entry name" value="SAM-dependent_MTases_sf"/>
</dbReference>
<dbReference type="GO" id="GO:0006355">
    <property type="term" value="P:regulation of DNA-templated transcription"/>
    <property type="evidence" value="ECO:0007669"/>
    <property type="project" value="InterPro"/>
</dbReference>
<name>A0A0F9NEK4_9ZZZZ</name>
<feature type="domain" description="SAM-dependent MTase RsmB/NOP-type" evidence="6">
    <location>
        <begin position="132"/>
        <end position="422"/>
    </location>
</feature>
<keyword evidence="5" id="KW-0694">RNA-binding</keyword>
<dbReference type="InterPro" id="IPR001678">
    <property type="entry name" value="MeTrfase_RsmB-F_NOP2_dom"/>
</dbReference>
<proteinExistence type="inferred from homology"/>
<evidence type="ECO:0000256" key="3">
    <source>
        <dbReference type="ARBA" id="ARBA00022679"/>
    </source>
</evidence>
<gene>
    <name evidence="7" type="ORF">LCGC14_0976390</name>
</gene>
<dbReference type="SUPFAM" id="SSF48013">
    <property type="entry name" value="NusB-like"/>
    <property type="match status" value="1"/>
</dbReference>
<dbReference type="InterPro" id="IPR049560">
    <property type="entry name" value="MeTrfase_RsmB-F_NOP2_cat"/>
</dbReference>
<dbReference type="PRINTS" id="PR02008">
    <property type="entry name" value="RCMTFAMILY"/>
</dbReference>
<evidence type="ECO:0000259" key="6">
    <source>
        <dbReference type="PROSITE" id="PS51686"/>
    </source>
</evidence>
<dbReference type="Pfam" id="PF01029">
    <property type="entry name" value="NusB"/>
    <property type="match status" value="1"/>
</dbReference>
<dbReference type="GO" id="GO:0001510">
    <property type="term" value="P:RNA methylation"/>
    <property type="evidence" value="ECO:0007669"/>
    <property type="project" value="InterPro"/>
</dbReference>
<accession>A0A0F9NEK4</accession>
<keyword evidence="2" id="KW-0489">Methyltransferase</keyword>
<comment type="similarity">
    <text evidence="1">Belongs to the class I-like SAM-binding methyltransferase superfamily. RsmB/NOP family.</text>
</comment>
<dbReference type="CDD" id="cd02440">
    <property type="entry name" value="AdoMet_MTases"/>
    <property type="match status" value="1"/>
</dbReference>
<evidence type="ECO:0000256" key="4">
    <source>
        <dbReference type="ARBA" id="ARBA00022691"/>
    </source>
</evidence>